<evidence type="ECO:0000313" key="3">
    <source>
        <dbReference type="Proteomes" id="UP000639643"/>
    </source>
</evidence>
<dbReference type="AlphaFoldDB" id="A0A8H6NUZ7"/>
<reference evidence="2" key="1">
    <citation type="journal article" date="2020" name="Phytopathology">
        <title>Genome Sequence Resources of Colletotrichum truncatum, C. plurivorum, C. musicola, and C. sojae: Four Species Pathogenic to Soybean (Glycine max).</title>
        <authorList>
            <person name="Rogerio F."/>
            <person name="Boufleur T.R."/>
            <person name="Ciampi-Guillardi M."/>
            <person name="Sukno S.A."/>
            <person name="Thon M.R."/>
            <person name="Massola Junior N.S."/>
            <person name="Baroncelli R."/>
        </authorList>
    </citation>
    <scope>NUCLEOTIDE SEQUENCE</scope>
    <source>
        <strain evidence="2">LFN0074</strain>
    </source>
</reference>
<dbReference type="Proteomes" id="UP000639643">
    <property type="component" value="Unassembled WGS sequence"/>
</dbReference>
<feature type="region of interest" description="Disordered" evidence="1">
    <location>
        <begin position="112"/>
        <end position="149"/>
    </location>
</feature>
<protein>
    <submittedName>
        <fullName evidence="2">Uncharacterized protein</fullName>
    </submittedName>
</protein>
<sequence length="216" mass="22646">MSESALSTGGGWRGFKLMAGRRATFIDGIGITAHAPWEERTDDVTSPVRSEAQLTRATAKSRRNGKQHASVGGQTNPGGWTRRRAWGIVDRSAPSLAPPGMMRADVRGATDDGPDGLETGRMGAKVRTVPSPTEEAQLTATGPAPDESIHDPELGAMCRLSLGEALSPGSGWRRVDLGSKQTPSVAAGVVVFGTEAAQLRYTVRGHPLGALPPADE</sequence>
<organism evidence="2 3">
    <name type="scientific">Colletotrichum musicola</name>
    <dbReference type="NCBI Taxonomy" id="2175873"/>
    <lineage>
        <taxon>Eukaryota</taxon>
        <taxon>Fungi</taxon>
        <taxon>Dikarya</taxon>
        <taxon>Ascomycota</taxon>
        <taxon>Pezizomycotina</taxon>
        <taxon>Sordariomycetes</taxon>
        <taxon>Hypocreomycetidae</taxon>
        <taxon>Glomerellales</taxon>
        <taxon>Glomerellaceae</taxon>
        <taxon>Colletotrichum</taxon>
        <taxon>Colletotrichum orchidearum species complex</taxon>
    </lineage>
</organism>
<keyword evidence="3" id="KW-1185">Reference proteome</keyword>
<feature type="compositionally biased region" description="Polar residues" evidence="1">
    <location>
        <begin position="130"/>
        <end position="140"/>
    </location>
</feature>
<feature type="region of interest" description="Disordered" evidence="1">
    <location>
        <begin position="38"/>
        <end position="83"/>
    </location>
</feature>
<dbReference type="EMBL" id="WIGM01000053">
    <property type="protein sequence ID" value="KAF6843034.1"/>
    <property type="molecule type" value="Genomic_DNA"/>
</dbReference>
<accession>A0A8H6NUZ7</accession>
<gene>
    <name evidence="2" type="ORF">CMUS01_02530</name>
</gene>
<evidence type="ECO:0000313" key="2">
    <source>
        <dbReference type="EMBL" id="KAF6843034.1"/>
    </source>
</evidence>
<name>A0A8H6NUZ7_9PEZI</name>
<proteinExistence type="predicted"/>
<comment type="caution">
    <text evidence="2">The sequence shown here is derived from an EMBL/GenBank/DDBJ whole genome shotgun (WGS) entry which is preliminary data.</text>
</comment>
<evidence type="ECO:0000256" key="1">
    <source>
        <dbReference type="SAM" id="MobiDB-lite"/>
    </source>
</evidence>